<evidence type="ECO:0000256" key="1">
    <source>
        <dbReference type="ARBA" id="ARBA00022553"/>
    </source>
</evidence>
<evidence type="ECO:0000313" key="5">
    <source>
        <dbReference type="Proteomes" id="UP001469089"/>
    </source>
</evidence>
<dbReference type="InterPro" id="IPR011006">
    <property type="entry name" value="CheY-like_superfamily"/>
</dbReference>
<dbReference type="PANTHER" id="PTHR44591:SF3">
    <property type="entry name" value="RESPONSE REGULATORY DOMAIN-CONTAINING PROTEIN"/>
    <property type="match status" value="1"/>
</dbReference>
<dbReference type="SMART" id="SM00448">
    <property type="entry name" value="REC"/>
    <property type="match status" value="1"/>
</dbReference>
<sequence length="133" mass="14464">MSTAKAGRLLIADDDPNLLVVYVVFFEAYGYAIQTATNGLDALAAYRAWRPHIVMLDIEMPHMDGRAVAREIRRINIVCSPLLLAVTALSTPIDRAESLKAGFDDHFVKPAQLPAILAVMASHEGRCPLSASC</sequence>
<feature type="modified residue" description="4-aspartylphosphate" evidence="2">
    <location>
        <position position="57"/>
    </location>
</feature>
<dbReference type="RefSeq" id="WP_349545526.1">
    <property type="nucleotide sequence ID" value="NZ_JAOALG010000002.1"/>
</dbReference>
<name>A0ABV1LYB1_9BURK</name>
<dbReference type="InterPro" id="IPR050595">
    <property type="entry name" value="Bact_response_regulator"/>
</dbReference>
<dbReference type="EMBL" id="JAOALG010000002">
    <property type="protein sequence ID" value="MEQ5843946.1"/>
    <property type="molecule type" value="Genomic_DNA"/>
</dbReference>
<dbReference type="SUPFAM" id="SSF52172">
    <property type="entry name" value="CheY-like"/>
    <property type="match status" value="1"/>
</dbReference>
<feature type="domain" description="Response regulatory" evidence="3">
    <location>
        <begin position="8"/>
        <end position="124"/>
    </location>
</feature>
<evidence type="ECO:0000259" key="3">
    <source>
        <dbReference type="PROSITE" id="PS50110"/>
    </source>
</evidence>
<organism evidence="4 5">
    <name type="scientific">Paraburkholderia acidicola</name>
    <dbReference type="NCBI Taxonomy" id="1912599"/>
    <lineage>
        <taxon>Bacteria</taxon>
        <taxon>Pseudomonadati</taxon>
        <taxon>Pseudomonadota</taxon>
        <taxon>Betaproteobacteria</taxon>
        <taxon>Burkholderiales</taxon>
        <taxon>Burkholderiaceae</taxon>
        <taxon>Paraburkholderia</taxon>
    </lineage>
</organism>
<proteinExistence type="predicted"/>
<reference evidence="4 5" key="1">
    <citation type="journal article" date="2024" name="Chem. Sci.">
        <title>Discovery of a lagriamide polyketide by integrated genome mining, isotopic labeling, and untargeted metabolomics.</title>
        <authorList>
            <person name="Fergusson C.H."/>
            <person name="Saulog J."/>
            <person name="Paulo B.S."/>
            <person name="Wilson D.M."/>
            <person name="Liu D.Y."/>
            <person name="Morehouse N.J."/>
            <person name="Waterworth S."/>
            <person name="Barkei J."/>
            <person name="Gray C.A."/>
            <person name="Kwan J.C."/>
            <person name="Eustaquio A.S."/>
            <person name="Linington R.G."/>
        </authorList>
    </citation>
    <scope>NUCLEOTIDE SEQUENCE [LARGE SCALE GENOMIC DNA]</scope>
    <source>
        <strain evidence="4 5">RL17-338-BIF-B</strain>
    </source>
</reference>
<evidence type="ECO:0000256" key="2">
    <source>
        <dbReference type="PROSITE-ProRule" id="PRU00169"/>
    </source>
</evidence>
<dbReference type="Pfam" id="PF00072">
    <property type="entry name" value="Response_reg"/>
    <property type="match status" value="1"/>
</dbReference>
<comment type="caution">
    <text evidence="4">The sequence shown here is derived from an EMBL/GenBank/DDBJ whole genome shotgun (WGS) entry which is preliminary data.</text>
</comment>
<keyword evidence="5" id="KW-1185">Reference proteome</keyword>
<evidence type="ECO:0000313" key="4">
    <source>
        <dbReference type="EMBL" id="MEQ5843946.1"/>
    </source>
</evidence>
<accession>A0ABV1LYB1</accession>
<protein>
    <submittedName>
        <fullName evidence="4">Response regulator</fullName>
    </submittedName>
</protein>
<dbReference type="Proteomes" id="UP001469089">
    <property type="component" value="Unassembled WGS sequence"/>
</dbReference>
<dbReference type="InterPro" id="IPR001789">
    <property type="entry name" value="Sig_transdc_resp-reg_receiver"/>
</dbReference>
<gene>
    <name evidence="4" type="ORF">N0A02_31265</name>
</gene>
<dbReference type="PANTHER" id="PTHR44591">
    <property type="entry name" value="STRESS RESPONSE REGULATOR PROTEIN 1"/>
    <property type="match status" value="1"/>
</dbReference>
<keyword evidence="1 2" id="KW-0597">Phosphoprotein</keyword>
<dbReference type="Gene3D" id="3.40.50.2300">
    <property type="match status" value="1"/>
</dbReference>
<dbReference type="PROSITE" id="PS50110">
    <property type="entry name" value="RESPONSE_REGULATORY"/>
    <property type="match status" value="1"/>
</dbReference>